<dbReference type="SUPFAM" id="SSF51905">
    <property type="entry name" value="FAD/NAD(P)-binding domain"/>
    <property type="match status" value="1"/>
</dbReference>
<keyword evidence="3" id="KW-0274">FAD</keyword>
<evidence type="ECO:0000259" key="7">
    <source>
        <dbReference type="Pfam" id="PF07992"/>
    </source>
</evidence>
<keyword evidence="5" id="KW-0520">NAD</keyword>
<feature type="region of interest" description="Disordered" evidence="6">
    <location>
        <begin position="1"/>
        <end position="23"/>
    </location>
</feature>
<evidence type="ECO:0000256" key="3">
    <source>
        <dbReference type="ARBA" id="ARBA00022827"/>
    </source>
</evidence>
<evidence type="ECO:0000256" key="4">
    <source>
        <dbReference type="ARBA" id="ARBA00023002"/>
    </source>
</evidence>
<dbReference type="InterPro" id="IPR023753">
    <property type="entry name" value="FAD/NAD-binding_dom"/>
</dbReference>
<evidence type="ECO:0000256" key="5">
    <source>
        <dbReference type="ARBA" id="ARBA00023027"/>
    </source>
</evidence>
<dbReference type="InterPro" id="IPR036188">
    <property type="entry name" value="FAD/NAD-bd_sf"/>
</dbReference>
<dbReference type="AlphaFoldDB" id="A0A6H0Y2B4"/>
<dbReference type="InterPro" id="IPR045024">
    <property type="entry name" value="NDH-2"/>
</dbReference>
<keyword evidence="4" id="KW-0560">Oxidoreductase</keyword>
<dbReference type="OrthoDB" id="9992747at2759"/>
<dbReference type="EMBL" id="CP051142">
    <property type="protein sequence ID" value="QIX00780.1"/>
    <property type="molecule type" value="Genomic_DNA"/>
</dbReference>
<dbReference type="GO" id="GO:0003954">
    <property type="term" value="F:NADH dehydrogenase activity"/>
    <property type="evidence" value="ECO:0007669"/>
    <property type="project" value="InterPro"/>
</dbReference>
<proteinExistence type="inferred from homology"/>
<dbReference type="Proteomes" id="UP000503462">
    <property type="component" value="Chromosome 4"/>
</dbReference>
<evidence type="ECO:0000256" key="6">
    <source>
        <dbReference type="SAM" id="MobiDB-lite"/>
    </source>
</evidence>
<accession>A0A6H0Y2B4</accession>
<dbReference type="PANTHER" id="PTHR43706:SF17">
    <property type="entry name" value="NADH DEHYDROGENASE (EUROFUNG)"/>
    <property type="match status" value="1"/>
</dbReference>
<feature type="domain" description="FAD/NAD(P)-binding" evidence="7">
    <location>
        <begin position="17"/>
        <end position="282"/>
    </location>
</feature>
<evidence type="ECO:0000313" key="9">
    <source>
        <dbReference type="EMBL" id="QIX00780.1"/>
    </source>
</evidence>
<keyword evidence="10" id="KW-1185">Reference proteome</keyword>
<dbReference type="Pfam" id="PF07992">
    <property type="entry name" value="Pyr_redox_2"/>
    <property type="match status" value="1"/>
</dbReference>
<organism evidence="9 10">
    <name type="scientific">Peltaster fructicola</name>
    <dbReference type="NCBI Taxonomy" id="286661"/>
    <lineage>
        <taxon>Eukaryota</taxon>
        <taxon>Fungi</taxon>
        <taxon>Dikarya</taxon>
        <taxon>Ascomycota</taxon>
        <taxon>Pezizomycotina</taxon>
        <taxon>Dothideomycetes</taxon>
        <taxon>Dothideomycetes incertae sedis</taxon>
        <taxon>Peltaster</taxon>
    </lineage>
</organism>
<gene>
    <name evidence="9" type="ORF">AMS68_006297</name>
</gene>
<evidence type="ECO:0000256" key="2">
    <source>
        <dbReference type="ARBA" id="ARBA00022630"/>
    </source>
</evidence>
<comment type="similarity">
    <text evidence="1">Belongs to the NADH dehydrogenase family.</text>
</comment>
<evidence type="ECO:0000259" key="8">
    <source>
        <dbReference type="Pfam" id="PF22366"/>
    </source>
</evidence>
<dbReference type="Gene3D" id="3.50.50.100">
    <property type="match status" value="1"/>
</dbReference>
<reference evidence="9 10" key="1">
    <citation type="journal article" date="2016" name="Sci. Rep.">
        <title>Peltaster fructicola genome reveals evolution from an invasive phytopathogen to an ectophytic parasite.</title>
        <authorList>
            <person name="Xu C."/>
            <person name="Chen H."/>
            <person name="Gleason M.L."/>
            <person name="Xu J.R."/>
            <person name="Liu H."/>
            <person name="Zhang R."/>
            <person name="Sun G."/>
        </authorList>
    </citation>
    <scope>NUCLEOTIDE SEQUENCE [LARGE SCALE GENOMIC DNA]</scope>
    <source>
        <strain evidence="9 10">LNHT1506</strain>
    </source>
</reference>
<keyword evidence="2" id="KW-0285">Flavoprotein</keyword>
<evidence type="ECO:0000256" key="1">
    <source>
        <dbReference type="ARBA" id="ARBA00005272"/>
    </source>
</evidence>
<feature type="domain" description="External alternative NADH-ubiquinone oxidoreductase-like C-terminal" evidence="8">
    <location>
        <begin position="305"/>
        <end position="363"/>
    </location>
</feature>
<protein>
    <submittedName>
        <fullName evidence="9">Uncharacterized protein</fullName>
    </submittedName>
</protein>
<dbReference type="InterPro" id="IPR054585">
    <property type="entry name" value="NDH2-like_C"/>
</dbReference>
<evidence type="ECO:0000313" key="10">
    <source>
        <dbReference type="Proteomes" id="UP000503462"/>
    </source>
</evidence>
<sequence length="367" mass="40509">MSDPFTSRALVSDGPEQRLSQKRKEKGKMFDLGFDKLVIAVGCYAETFGTKGVKENAFFLKDVGDARAIRQRILSCFETASLPTTSLTVKKALLNIAIVGGGPTGIEWSAEMHDLITEDLSRLYPDLAGLAKITVYDVAPKVLSMFDEKLSQYAMQSFKRQGIDIKTSHHVQELRKGLPVALQEAAEDAKDPELGYTIKLQEEGEVGVGMCVWSTGLMMNPLVEKLSEEVKQHPKTHAILTDERMRVQAGSNTYADVFAIGDCANVEGTNYPATAQVASQKASWLAKRLNKDDLDSKAFTYKDLGVMAYTGAGSAILQSKGGDVSGFAAWLVWRGVYLTKSVSWRNKVLIPIYWTVNWLFGRDVSRF</sequence>
<dbReference type="PANTHER" id="PTHR43706">
    <property type="entry name" value="NADH DEHYDROGENASE"/>
    <property type="match status" value="1"/>
</dbReference>
<dbReference type="Pfam" id="PF22366">
    <property type="entry name" value="NDH2_C"/>
    <property type="match status" value="1"/>
</dbReference>
<dbReference type="PRINTS" id="PR00368">
    <property type="entry name" value="FADPNR"/>
</dbReference>
<name>A0A6H0Y2B4_9PEZI</name>
<dbReference type="GO" id="GO:0005739">
    <property type="term" value="C:mitochondrion"/>
    <property type="evidence" value="ECO:0007669"/>
    <property type="project" value="UniProtKB-ARBA"/>
</dbReference>